<feature type="domain" description="Penicillin-binding protein dimerisation" evidence="16">
    <location>
        <begin position="70"/>
        <end position="257"/>
    </location>
</feature>
<evidence type="ECO:0000256" key="2">
    <source>
        <dbReference type="ARBA" id="ARBA00004236"/>
    </source>
</evidence>
<dbReference type="Proteomes" id="UP000199019">
    <property type="component" value="Unassembled WGS sequence"/>
</dbReference>
<evidence type="ECO:0000256" key="9">
    <source>
        <dbReference type="ARBA" id="ARBA00022960"/>
    </source>
</evidence>
<evidence type="ECO:0000256" key="4">
    <source>
        <dbReference type="ARBA" id="ARBA00022475"/>
    </source>
</evidence>
<evidence type="ECO:0000256" key="8">
    <source>
        <dbReference type="ARBA" id="ARBA00022801"/>
    </source>
</evidence>
<dbReference type="GO" id="GO:0071555">
    <property type="term" value="P:cell wall organization"/>
    <property type="evidence" value="ECO:0007669"/>
    <property type="project" value="UniProtKB-KW"/>
</dbReference>
<evidence type="ECO:0000259" key="15">
    <source>
        <dbReference type="Pfam" id="PF00905"/>
    </source>
</evidence>
<keyword evidence="7 14" id="KW-0812">Transmembrane</keyword>
<dbReference type="Pfam" id="PF03717">
    <property type="entry name" value="PBP_dimer"/>
    <property type="match status" value="1"/>
</dbReference>
<dbReference type="InterPro" id="IPR001460">
    <property type="entry name" value="PCN-bd_Tpept"/>
</dbReference>
<dbReference type="GO" id="GO:0005886">
    <property type="term" value="C:plasma membrane"/>
    <property type="evidence" value="ECO:0007669"/>
    <property type="project" value="UniProtKB-SubCell"/>
</dbReference>
<dbReference type="NCBIfam" id="TIGR03423">
    <property type="entry name" value="pbp2_mrdA"/>
    <property type="match status" value="1"/>
</dbReference>
<dbReference type="GO" id="GO:0009252">
    <property type="term" value="P:peptidoglycan biosynthetic process"/>
    <property type="evidence" value="ECO:0007669"/>
    <property type="project" value="UniProtKB-KW"/>
</dbReference>
<dbReference type="RefSeq" id="WP_091757890.1">
    <property type="nucleotide sequence ID" value="NZ_FOHB01000003.1"/>
</dbReference>
<protein>
    <submittedName>
        <fullName evidence="17">Penicillin-binding protein 2</fullName>
    </submittedName>
</protein>
<keyword evidence="8" id="KW-0378">Hydrolase</keyword>
<keyword evidence="10" id="KW-0573">Peptidoglycan synthesis</keyword>
<keyword evidence="5" id="KW-0997">Cell inner membrane</keyword>
<keyword evidence="18" id="KW-1185">Reference proteome</keyword>
<proteinExistence type="inferred from homology"/>
<dbReference type="GO" id="GO:0009002">
    <property type="term" value="F:serine-type D-Ala-D-Ala carboxypeptidase activity"/>
    <property type="evidence" value="ECO:0007669"/>
    <property type="project" value="InterPro"/>
</dbReference>
<evidence type="ECO:0000256" key="7">
    <source>
        <dbReference type="ARBA" id="ARBA00022692"/>
    </source>
</evidence>
<dbReference type="GO" id="GO:0008658">
    <property type="term" value="F:penicillin binding"/>
    <property type="evidence" value="ECO:0007669"/>
    <property type="project" value="InterPro"/>
</dbReference>
<dbReference type="GO" id="GO:0006508">
    <property type="term" value="P:proteolysis"/>
    <property type="evidence" value="ECO:0007669"/>
    <property type="project" value="UniProtKB-KW"/>
</dbReference>
<evidence type="ECO:0000313" key="17">
    <source>
        <dbReference type="EMBL" id="SES12761.1"/>
    </source>
</evidence>
<evidence type="ECO:0000256" key="13">
    <source>
        <dbReference type="ARBA" id="ARBA00023316"/>
    </source>
</evidence>
<evidence type="ECO:0000256" key="11">
    <source>
        <dbReference type="ARBA" id="ARBA00022989"/>
    </source>
</evidence>
<dbReference type="PANTHER" id="PTHR30627">
    <property type="entry name" value="PEPTIDOGLYCAN D,D-TRANSPEPTIDASE"/>
    <property type="match status" value="1"/>
</dbReference>
<evidence type="ECO:0000256" key="12">
    <source>
        <dbReference type="ARBA" id="ARBA00023136"/>
    </source>
</evidence>
<dbReference type="PANTHER" id="PTHR30627:SF2">
    <property type="entry name" value="PEPTIDOGLYCAN D,D-TRANSPEPTIDASE MRDA"/>
    <property type="match status" value="1"/>
</dbReference>
<dbReference type="Gene3D" id="3.90.1310.10">
    <property type="entry name" value="Penicillin-binding protein 2a (Domain 2)"/>
    <property type="match status" value="1"/>
</dbReference>
<dbReference type="Gene3D" id="3.40.710.10">
    <property type="entry name" value="DD-peptidase/beta-lactamase superfamily"/>
    <property type="match status" value="1"/>
</dbReference>
<dbReference type="GO" id="GO:0071972">
    <property type="term" value="F:peptidoglycan L,D-transpeptidase activity"/>
    <property type="evidence" value="ECO:0007669"/>
    <property type="project" value="TreeGrafter"/>
</dbReference>
<keyword evidence="6" id="KW-0645">Protease</keyword>
<dbReference type="InterPro" id="IPR005311">
    <property type="entry name" value="PBP_dimer"/>
</dbReference>
<keyword evidence="13" id="KW-0961">Cell wall biogenesis/degradation</keyword>
<evidence type="ECO:0000256" key="6">
    <source>
        <dbReference type="ARBA" id="ARBA00022670"/>
    </source>
</evidence>
<dbReference type="SUPFAM" id="SSF56519">
    <property type="entry name" value="Penicillin binding protein dimerisation domain"/>
    <property type="match status" value="1"/>
</dbReference>
<evidence type="ECO:0000256" key="14">
    <source>
        <dbReference type="SAM" id="Phobius"/>
    </source>
</evidence>
<dbReference type="InterPro" id="IPR050515">
    <property type="entry name" value="Beta-lactam/transpept"/>
</dbReference>
<evidence type="ECO:0000256" key="3">
    <source>
        <dbReference type="ARBA" id="ARBA00007171"/>
    </source>
</evidence>
<evidence type="ECO:0000256" key="10">
    <source>
        <dbReference type="ARBA" id="ARBA00022984"/>
    </source>
</evidence>
<dbReference type="InterPro" id="IPR036138">
    <property type="entry name" value="PBP_dimer_sf"/>
</dbReference>
<dbReference type="STRING" id="587636.SAMN05216199_2103"/>
<dbReference type="AlphaFoldDB" id="A0A1H9UTV9"/>
<organism evidence="17 18">
    <name type="scientific">Pedococcus cremeus</name>
    <dbReference type="NCBI Taxonomy" id="587636"/>
    <lineage>
        <taxon>Bacteria</taxon>
        <taxon>Bacillati</taxon>
        <taxon>Actinomycetota</taxon>
        <taxon>Actinomycetes</taxon>
        <taxon>Micrococcales</taxon>
        <taxon>Intrasporangiaceae</taxon>
        <taxon>Pedococcus</taxon>
    </lineage>
</organism>
<feature type="domain" description="Penicillin-binding protein transpeptidase" evidence="15">
    <location>
        <begin position="301"/>
        <end position="674"/>
    </location>
</feature>
<dbReference type="InterPro" id="IPR012338">
    <property type="entry name" value="Beta-lactam/transpept-like"/>
</dbReference>
<accession>A0A1H9UTV9</accession>
<keyword evidence="9" id="KW-0133">Cell shape</keyword>
<keyword evidence="11 14" id="KW-1133">Transmembrane helix</keyword>
<evidence type="ECO:0000259" key="16">
    <source>
        <dbReference type="Pfam" id="PF03717"/>
    </source>
</evidence>
<dbReference type="EMBL" id="FOHB01000003">
    <property type="protein sequence ID" value="SES12761.1"/>
    <property type="molecule type" value="Genomic_DNA"/>
</dbReference>
<evidence type="ECO:0000256" key="5">
    <source>
        <dbReference type="ARBA" id="ARBA00022519"/>
    </source>
</evidence>
<dbReference type="OrthoDB" id="9789078at2"/>
<gene>
    <name evidence="17" type="ORF">SAMN05216199_2103</name>
</gene>
<dbReference type="InterPro" id="IPR017790">
    <property type="entry name" value="Penicillin-binding_protein_2"/>
</dbReference>
<comment type="similarity">
    <text evidence="3">Belongs to the transpeptidase family.</text>
</comment>
<comment type="subcellular location">
    <subcellularLocation>
        <location evidence="2">Cell membrane</location>
    </subcellularLocation>
    <subcellularLocation>
        <location evidence="1">Membrane</location>
        <topology evidence="1">Single-pass membrane protein</topology>
    </subcellularLocation>
</comment>
<sequence>MRRDVTARGSRRDVTARGGRRDVTARVWVFGLVVLSLMGTLLGRLGQVQLTEHDDYVAAAETVNTRVVTEPAVRGRILDRNGIPLVDNTSEAVVTLDRKVLVEAADHGEALVRKVARELGRPFDELWGRTRDCGSPGAPPPPVCSSGSPYQPVVVAAGVDPVRALSLLERRDEFPGVDVQARPVRDYPERQRADASHVLGYLARATAEDVTAGKGLVGDSDLVGRSGLEQEYDRVLRGTPGRTTVAVDPRGVVTRTLSVQAPVPGRDVRTHLDLRVQQAAEKALADAVAKARTRGWKADAGAAVVLDVHDGGVVAAASYPAYDPTVWTGGITEGELAKLTDARAGTPLVSRVTSAGFAPASTFKAISLPAAVAAGNRLGGTYDCTSSYRIGNRAFRNFESRAYGPISLHEAIVVSCDTIFYDFAYRSWQAQGGLAAKGDAQDPFVRTARLFGLGAPTGVDLPGEQAGRVPGRDWKQQTWEDTRADTCRRAGTGYPQVAATDAPRAAYLTSLAKENCRTGFQFRAGDAANFAIGQGDIAVSPLQMARAYAAIANGGTLWTPQVAQAFTDPGGGAEQPIAPHRDGSVGVSPAVLSFLRDALRGVVSEGTAKGAFAGFPLKQWPVAGKTGTAEVYGAQDTSWFVSYAPADKPRYAVAVVVSQGGTGGETAAPAARRIHEVLRTLR</sequence>
<keyword evidence="12 14" id="KW-0472">Membrane</keyword>
<name>A0A1H9UTV9_9MICO</name>
<evidence type="ECO:0000313" key="18">
    <source>
        <dbReference type="Proteomes" id="UP000199019"/>
    </source>
</evidence>
<dbReference type="Pfam" id="PF00905">
    <property type="entry name" value="Transpeptidase"/>
    <property type="match status" value="1"/>
</dbReference>
<dbReference type="GO" id="GO:0008360">
    <property type="term" value="P:regulation of cell shape"/>
    <property type="evidence" value="ECO:0007669"/>
    <property type="project" value="UniProtKB-KW"/>
</dbReference>
<evidence type="ECO:0000256" key="1">
    <source>
        <dbReference type="ARBA" id="ARBA00004167"/>
    </source>
</evidence>
<reference evidence="18" key="1">
    <citation type="submission" date="2016-10" db="EMBL/GenBank/DDBJ databases">
        <authorList>
            <person name="Varghese N."/>
            <person name="Submissions S."/>
        </authorList>
    </citation>
    <scope>NUCLEOTIDE SEQUENCE [LARGE SCALE GENOMIC DNA]</scope>
    <source>
        <strain evidence="18">CGMCC 1.6963</strain>
    </source>
</reference>
<dbReference type="SUPFAM" id="SSF56601">
    <property type="entry name" value="beta-lactamase/transpeptidase-like"/>
    <property type="match status" value="1"/>
</dbReference>
<feature type="transmembrane region" description="Helical" evidence="14">
    <location>
        <begin position="27"/>
        <end position="46"/>
    </location>
</feature>
<keyword evidence="4" id="KW-1003">Cell membrane</keyword>